<proteinExistence type="inferred from homology"/>
<evidence type="ECO:0000313" key="4">
    <source>
        <dbReference type="EMBL" id="NKC30583.1"/>
    </source>
</evidence>
<dbReference type="InterPro" id="IPR013785">
    <property type="entry name" value="Aldolase_TIM"/>
</dbReference>
<reference evidence="4 5" key="1">
    <citation type="submission" date="2020-03" db="EMBL/GenBank/DDBJ databases">
        <title>Roseomonas selenitidurans sp. nov. isolated from urban soil.</title>
        <authorList>
            <person name="Liu H."/>
        </authorList>
    </citation>
    <scope>NUCLEOTIDE SEQUENCE [LARGE SCALE GENOMIC DNA]</scope>
    <source>
        <strain evidence="4 5">BU-1</strain>
    </source>
</reference>
<protein>
    <submittedName>
        <fullName evidence="4">Dihydrodipicolinate synthase family protein</fullName>
    </submittedName>
</protein>
<organism evidence="4 5">
    <name type="scientific">Falsiroseomonas selenitidurans</name>
    <dbReference type="NCBI Taxonomy" id="2716335"/>
    <lineage>
        <taxon>Bacteria</taxon>
        <taxon>Pseudomonadati</taxon>
        <taxon>Pseudomonadota</taxon>
        <taxon>Alphaproteobacteria</taxon>
        <taxon>Acetobacterales</taxon>
        <taxon>Roseomonadaceae</taxon>
        <taxon>Falsiroseomonas</taxon>
    </lineage>
</organism>
<name>A0ABX1E1D8_9PROT</name>
<dbReference type="PIRSF" id="PIRSF001365">
    <property type="entry name" value="DHDPS"/>
    <property type="match status" value="1"/>
</dbReference>
<dbReference type="CDD" id="cd00408">
    <property type="entry name" value="DHDPS-like"/>
    <property type="match status" value="1"/>
</dbReference>
<dbReference type="PANTHER" id="PTHR12128">
    <property type="entry name" value="DIHYDRODIPICOLINATE SYNTHASE"/>
    <property type="match status" value="1"/>
</dbReference>
<dbReference type="Gene3D" id="3.20.20.70">
    <property type="entry name" value="Aldolase class I"/>
    <property type="match status" value="1"/>
</dbReference>
<dbReference type="Proteomes" id="UP000787635">
    <property type="component" value="Unassembled WGS sequence"/>
</dbReference>
<gene>
    <name evidence="4" type="ORF">HEQ75_06885</name>
</gene>
<dbReference type="Pfam" id="PF00701">
    <property type="entry name" value="DHDPS"/>
    <property type="match status" value="1"/>
</dbReference>
<evidence type="ECO:0000256" key="2">
    <source>
        <dbReference type="ARBA" id="ARBA00023239"/>
    </source>
</evidence>
<accession>A0ABX1E1D8</accession>
<dbReference type="PANTHER" id="PTHR12128:SF66">
    <property type="entry name" value="4-HYDROXY-2-OXOGLUTARATE ALDOLASE, MITOCHONDRIAL"/>
    <property type="match status" value="1"/>
</dbReference>
<evidence type="ECO:0000256" key="3">
    <source>
        <dbReference type="PIRNR" id="PIRNR001365"/>
    </source>
</evidence>
<comment type="caution">
    <text evidence="4">The sequence shown here is derived from an EMBL/GenBank/DDBJ whole genome shotgun (WGS) entry which is preliminary data.</text>
</comment>
<keyword evidence="5" id="KW-1185">Reference proteome</keyword>
<dbReference type="RefSeq" id="WP_168028609.1">
    <property type="nucleotide sequence ID" value="NZ_JAAVNE010000008.1"/>
</dbReference>
<dbReference type="SUPFAM" id="SSF51569">
    <property type="entry name" value="Aldolase"/>
    <property type="match status" value="1"/>
</dbReference>
<sequence length="316" mass="33901">MSTLPRQSGVHPILYAYYTADGRLDRAALERQVDVCLAAGCQGIAVLGLVTEVFRLSTAERLDIVEWAAARIAGRVPLMATVAEVSVHGQLDFIAEAKVRGADWAVLQPPPVKGVAEAEILRFLGEVADRAVLPVGIQNNPLNMEVSVSSAALLALHRRHPNIRLMKAEGPAVSVADFAQEAAKTCDVFAGHGGIEWPTALRSGCQGLIPAPELIDAQVAVFRLWQAGETERAEALHRAVLPVIVFMSRSLPLLLAYGKRLMALRMGLEAVHPRLPEPAVTAFGMAEIARFAALLGPLSVRPAPLSPALRRLAHLD</sequence>
<evidence type="ECO:0000256" key="1">
    <source>
        <dbReference type="ARBA" id="ARBA00007592"/>
    </source>
</evidence>
<dbReference type="InterPro" id="IPR002220">
    <property type="entry name" value="DapA-like"/>
</dbReference>
<evidence type="ECO:0000313" key="5">
    <source>
        <dbReference type="Proteomes" id="UP000787635"/>
    </source>
</evidence>
<keyword evidence="2 3" id="KW-0456">Lyase</keyword>
<comment type="similarity">
    <text evidence="1 3">Belongs to the DapA family.</text>
</comment>
<dbReference type="EMBL" id="JAAVNE010000008">
    <property type="protein sequence ID" value="NKC30583.1"/>
    <property type="molecule type" value="Genomic_DNA"/>
</dbReference>
<dbReference type="SMART" id="SM01130">
    <property type="entry name" value="DHDPS"/>
    <property type="match status" value="1"/>
</dbReference>